<dbReference type="GO" id="GO:0003677">
    <property type="term" value="F:DNA binding"/>
    <property type="evidence" value="ECO:0007669"/>
    <property type="project" value="UniProtKB-UniRule"/>
</dbReference>
<gene>
    <name evidence="4" type="ORF">B9L23_18200</name>
</gene>
<dbReference type="PRINTS" id="PR00455">
    <property type="entry name" value="HTHTETR"/>
</dbReference>
<evidence type="ECO:0000256" key="2">
    <source>
        <dbReference type="PROSITE-ProRule" id="PRU00335"/>
    </source>
</evidence>
<dbReference type="Proteomes" id="UP000198394">
    <property type="component" value="Unassembled WGS sequence"/>
</dbReference>
<protein>
    <submittedName>
        <fullName evidence="4">TetR family transcriptional regulator</fullName>
    </submittedName>
</protein>
<dbReference type="InterPro" id="IPR001647">
    <property type="entry name" value="HTH_TetR"/>
</dbReference>
<dbReference type="PANTHER" id="PTHR43479">
    <property type="entry name" value="ACREF/ENVCD OPERON REPRESSOR-RELATED"/>
    <property type="match status" value="1"/>
</dbReference>
<dbReference type="GeneID" id="94898631"/>
<dbReference type="RefSeq" id="WP_062755562.1">
    <property type="nucleotide sequence ID" value="NZ_NDYL01000002.1"/>
</dbReference>
<name>A0A226QKH7_9BACL</name>
<dbReference type="AlphaFoldDB" id="A0A226QKH7"/>
<feature type="DNA-binding region" description="H-T-H motif" evidence="2">
    <location>
        <begin position="26"/>
        <end position="45"/>
    </location>
</feature>
<proteinExistence type="predicted"/>
<keyword evidence="5" id="KW-1185">Reference proteome</keyword>
<dbReference type="PANTHER" id="PTHR43479:SF22">
    <property type="entry name" value="TRANSCRIPTIONAL REGULATOR, TETR FAMILY"/>
    <property type="match status" value="1"/>
</dbReference>
<accession>A0A226QKH7</accession>
<comment type="caution">
    <text evidence="4">The sequence shown here is derived from an EMBL/GenBank/DDBJ whole genome shotgun (WGS) entry which is preliminary data.</text>
</comment>
<dbReference type="Gene3D" id="1.10.357.10">
    <property type="entry name" value="Tetracycline Repressor, domain 2"/>
    <property type="match status" value="1"/>
</dbReference>
<evidence type="ECO:0000256" key="1">
    <source>
        <dbReference type="ARBA" id="ARBA00023125"/>
    </source>
</evidence>
<dbReference type="InterPro" id="IPR009057">
    <property type="entry name" value="Homeodomain-like_sf"/>
</dbReference>
<dbReference type="Gene3D" id="1.10.10.60">
    <property type="entry name" value="Homeodomain-like"/>
    <property type="match status" value="1"/>
</dbReference>
<sequence>MTAGRRVQFIETAMKLFAEKGYHSTSIQDIVDAWGISKGAFYHHFSSKEDLMLAIIRHYFEKMMANITAISQDSSSEKERFIQQIAAHFANMHEHKDFLQMMMNEQLPKISHDIHHYLLKQYANIFSWYCDRLIEVYGTEVERYVLDVATMLNGMIRQYIFCFILQANKFHAEELARFLVRRLDAIIASFSHEESPILNKEMLKPLMEIEEKERRVLREKISAHIAHMQKKILSFSLDKKIQHELHDALDALEAELMNEESAPRKYVVKGILLYIENQHIPLLADDLASLTEVIQQYMTANRWERRKWKKEMN</sequence>
<dbReference type="Pfam" id="PF00440">
    <property type="entry name" value="TetR_N"/>
    <property type="match status" value="1"/>
</dbReference>
<feature type="domain" description="HTH tetR-type" evidence="3">
    <location>
        <begin position="3"/>
        <end position="63"/>
    </location>
</feature>
<dbReference type="InterPro" id="IPR050624">
    <property type="entry name" value="HTH-type_Tx_Regulator"/>
</dbReference>
<reference evidence="4 5" key="1">
    <citation type="submission" date="2017-04" db="EMBL/GenBank/DDBJ databases">
        <title>The genome sequence of Parageobacillus galactosidasius DSM 18751.</title>
        <authorList>
            <person name="Ramaloko W.T."/>
            <person name="Koen N."/>
            <person name="Polliack S."/>
            <person name="Aliyu H."/>
            <person name="Lebre P."/>
            <person name="Mohr T."/>
            <person name="Oswald F."/>
            <person name="Zwick M."/>
            <person name="Neumann A."/>
            <person name="Syldatk C."/>
            <person name="Cowan D."/>
            <person name="De Maayer P."/>
        </authorList>
    </citation>
    <scope>NUCLEOTIDE SEQUENCE [LARGE SCALE GENOMIC DNA]</scope>
    <source>
        <strain evidence="4 5">DSM 18751</strain>
    </source>
</reference>
<dbReference type="InterPro" id="IPR023772">
    <property type="entry name" value="DNA-bd_HTH_TetR-type_CS"/>
</dbReference>
<keyword evidence="1 2" id="KW-0238">DNA-binding</keyword>
<dbReference type="PROSITE" id="PS01081">
    <property type="entry name" value="HTH_TETR_1"/>
    <property type="match status" value="1"/>
</dbReference>
<evidence type="ECO:0000313" key="4">
    <source>
        <dbReference type="EMBL" id="OXB93051.1"/>
    </source>
</evidence>
<dbReference type="PROSITE" id="PS50977">
    <property type="entry name" value="HTH_TETR_2"/>
    <property type="match status" value="1"/>
</dbReference>
<evidence type="ECO:0000259" key="3">
    <source>
        <dbReference type="PROSITE" id="PS50977"/>
    </source>
</evidence>
<evidence type="ECO:0000313" key="5">
    <source>
        <dbReference type="Proteomes" id="UP000198394"/>
    </source>
</evidence>
<dbReference type="SUPFAM" id="SSF46689">
    <property type="entry name" value="Homeodomain-like"/>
    <property type="match status" value="1"/>
</dbReference>
<dbReference type="EMBL" id="NDYL01000002">
    <property type="protein sequence ID" value="OXB93051.1"/>
    <property type="molecule type" value="Genomic_DNA"/>
</dbReference>
<organism evidence="4 5">
    <name type="scientific">Parageobacillus galactosidasius</name>
    <dbReference type="NCBI Taxonomy" id="883812"/>
    <lineage>
        <taxon>Bacteria</taxon>
        <taxon>Bacillati</taxon>
        <taxon>Bacillota</taxon>
        <taxon>Bacilli</taxon>
        <taxon>Bacillales</taxon>
        <taxon>Anoxybacillaceae</taxon>
        <taxon>Parageobacillus</taxon>
    </lineage>
</organism>